<dbReference type="RefSeq" id="WP_037504389.1">
    <property type="nucleotide sequence ID" value="NZ_JONN01000001.1"/>
</dbReference>
<dbReference type="InterPro" id="IPR001296">
    <property type="entry name" value="Glyco_trans_1"/>
</dbReference>
<dbReference type="PANTHER" id="PTHR12526">
    <property type="entry name" value="GLYCOSYLTRANSFERASE"/>
    <property type="match status" value="1"/>
</dbReference>
<dbReference type="InterPro" id="IPR028098">
    <property type="entry name" value="Glyco_trans_4-like_N"/>
</dbReference>
<organism evidence="6 7">
    <name type="scientific">Sphingomonas astaxanthinifaciens DSM 22298</name>
    <dbReference type="NCBI Taxonomy" id="1123267"/>
    <lineage>
        <taxon>Bacteria</taxon>
        <taxon>Pseudomonadati</taxon>
        <taxon>Pseudomonadota</taxon>
        <taxon>Alphaproteobacteria</taxon>
        <taxon>Sphingomonadales</taxon>
        <taxon>Sphingomonadaceae</taxon>
        <taxon>Sphingomonas</taxon>
    </lineage>
</organism>
<feature type="domain" description="Glycosyl transferase family 1" evidence="4">
    <location>
        <begin position="181"/>
        <end position="334"/>
    </location>
</feature>
<evidence type="ECO:0000256" key="3">
    <source>
        <dbReference type="ARBA" id="ARBA00022679"/>
    </source>
</evidence>
<name>A0ABQ5Z782_9SPHN</name>
<reference evidence="7" key="1">
    <citation type="journal article" date="2019" name="Int. J. Syst. Evol. Microbiol.">
        <title>The Global Catalogue of Microorganisms (GCM) 10K type strain sequencing project: providing services to taxonomists for standard genome sequencing and annotation.</title>
        <authorList>
            <consortium name="The Broad Institute Genomics Platform"/>
            <consortium name="The Broad Institute Genome Sequencing Center for Infectious Disease"/>
            <person name="Wu L."/>
            <person name="Ma J."/>
        </authorList>
    </citation>
    <scope>NUCLEOTIDE SEQUENCE [LARGE SCALE GENOMIC DNA]</scope>
    <source>
        <strain evidence="7">NBRC 102146</strain>
    </source>
</reference>
<evidence type="ECO:0000256" key="2">
    <source>
        <dbReference type="ARBA" id="ARBA00022676"/>
    </source>
</evidence>
<keyword evidence="2" id="KW-0328">Glycosyltransferase</keyword>
<evidence type="ECO:0000259" key="5">
    <source>
        <dbReference type="Pfam" id="PF13439"/>
    </source>
</evidence>
<dbReference type="Proteomes" id="UP001156703">
    <property type="component" value="Unassembled WGS sequence"/>
</dbReference>
<keyword evidence="7" id="KW-1185">Reference proteome</keyword>
<sequence>MRIIYVINSAEGGGAAFPVPRILGTLARLGAEVRLLILTPRDRRALPRFDAAGLDYVLREGGRTDHLHALRWLDREVARWGPNVIWTSLTRATLLGQQVGRRRAIPVVSWQHAAFLKPANLLLLRATQRRSRLWIGDSAAITALTAERLHVPPERLTSWPIFATDPAAPVARPWSPGETLRLGSLGRLHPVKGYDLLVAAMGILRRNGFVAPAPWEVTIGGEGEARSALEQQARAAGIDLHLPGFTAAGEAFLSGLHLYLQPSRGEGFCIAAHEAMQAGLPVIGSAVGEMANSIVDGETGRLVAPDDAEGLATALRDLLSRPERLAAMGQAGRTRVLERFSEPAFEERARAILARLAGFAREGRPEAGGASARSA</sequence>
<comment type="similarity">
    <text evidence="1">Belongs to the glycosyltransferase group 1 family. Glycosyltransferase 4 subfamily.</text>
</comment>
<gene>
    <name evidence="6" type="ORF">GCM10007925_15500</name>
</gene>
<dbReference type="PANTHER" id="PTHR12526:SF640">
    <property type="entry name" value="COLANIC ACID BIOSYNTHESIS GLYCOSYLTRANSFERASE WCAL-RELATED"/>
    <property type="match status" value="1"/>
</dbReference>
<feature type="domain" description="Glycosyltransferase subfamily 4-like N-terminal" evidence="5">
    <location>
        <begin position="20"/>
        <end position="160"/>
    </location>
</feature>
<accession>A0ABQ5Z782</accession>
<dbReference type="SUPFAM" id="SSF53756">
    <property type="entry name" value="UDP-Glycosyltransferase/glycogen phosphorylase"/>
    <property type="match status" value="1"/>
</dbReference>
<proteinExistence type="inferred from homology"/>
<protein>
    <submittedName>
        <fullName evidence="6">Uncharacterized protein</fullName>
    </submittedName>
</protein>
<comment type="caution">
    <text evidence="6">The sequence shown here is derived from an EMBL/GenBank/DDBJ whole genome shotgun (WGS) entry which is preliminary data.</text>
</comment>
<evidence type="ECO:0000313" key="6">
    <source>
        <dbReference type="EMBL" id="GLR47837.1"/>
    </source>
</evidence>
<dbReference type="Pfam" id="PF13439">
    <property type="entry name" value="Glyco_transf_4"/>
    <property type="match status" value="1"/>
</dbReference>
<dbReference type="Pfam" id="PF00534">
    <property type="entry name" value="Glycos_transf_1"/>
    <property type="match status" value="1"/>
</dbReference>
<evidence type="ECO:0000259" key="4">
    <source>
        <dbReference type="Pfam" id="PF00534"/>
    </source>
</evidence>
<dbReference type="CDD" id="cd03801">
    <property type="entry name" value="GT4_PimA-like"/>
    <property type="match status" value="1"/>
</dbReference>
<keyword evidence="3" id="KW-0808">Transferase</keyword>
<evidence type="ECO:0000313" key="7">
    <source>
        <dbReference type="Proteomes" id="UP001156703"/>
    </source>
</evidence>
<dbReference type="Gene3D" id="3.40.50.2000">
    <property type="entry name" value="Glycogen Phosphorylase B"/>
    <property type="match status" value="2"/>
</dbReference>
<dbReference type="EMBL" id="BSOO01000014">
    <property type="protein sequence ID" value="GLR47837.1"/>
    <property type="molecule type" value="Genomic_DNA"/>
</dbReference>
<evidence type="ECO:0000256" key="1">
    <source>
        <dbReference type="ARBA" id="ARBA00009481"/>
    </source>
</evidence>